<protein>
    <submittedName>
        <fullName evidence="3">Predicted protein</fullName>
    </submittedName>
</protein>
<dbReference type="PANTHER" id="PTHR12482:SF5">
    <property type="entry name" value="DUF676 DOMAIN-CONTAINING PROTEIN"/>
    <property type="match status" value="1"/>
</dbReference>
<dbReference type="RefSeq" id="XP_003059099.1">
    <property type="nucleotide sequence ID" value="XM_003059053.1"/>
</dbReference>
<feature type="domain" description="DUF676" evidence="2">
    <location>
        <begin position="4"/>
        <end position="175"/>
    </location>
</feature>
<reference evidence="3 4" key="1">
    <citation type="journal article" date="2009" name="Science">
        <title>Green evolution and dynamic adaptations revealed by genomes of the marine picoeukaryotes Micromonas.</title>
        <authorList>
            <person name="Worden A.Z."/>
            <person name="Lee J.H."/>
            <person name="Mock T."/>
            <person name="Rouze P."/>
            <person name="Simmons M.P."/>
            <person name="Aerts A.L."/>
            <person name="Allen A.E."/>
            <person name="Cuvelier M.L."/>
            <person name="Derelle E."/>
            <person name="Everett M.V."/>
            <person name="Foulon E."/>
            <person name="Grimwood J."/>
            <person name="Gundlach H."/>
            <person name="Henrissat B."/>
            <person name="Napoli C."/>
            <person name="McDonald S.M."/>
            <person name="Parker M.S."/>
            <person name="Rombauts S."/>
            <person name="Salamov A."/>
            <person name="Von Dassow P."/>
            <person name="Badger J.H."/>
            <person name="Coutinho P.M."/>
            <person name="Demir E."/>
            <person name="Dubchak I."/>
            <person name="Gentemann C."/>
            <person name="Eikrem W."/>
            <person name="Gready J.E."/>
            <person name="John U."/>
            <person name="Lanier W."/>
            <person name="Lindquist E.A."/>
            <person name="Lucas S."/>
            <person name="Mayer K.F."/>
            <person name="Moreau H."/>
            <person name="Not F."/>
            <person name="Otillar R."/>
            <person name="Panaud O."/>
            <person name="Pangilinan J."/>
            <person name="Paulsen I."/>
            <person name="Piegu B."/>
            <person name="Poliakov A."/>
            <person name="Robbens S."/>
            <person name="Schmutz J."/>
            <person name="Toulza E."/>
            <person name="Wyss T."/>
            <person name="Zelensky A."/>
            <person name="Zhou K."/>
            <person name="Armbrust E.V."/>
            <person name="Bhattacharya D."/>
            <person name="Goodenough U.W."/>
            <person name="Van de Peer Y."/>
            <person name="Grigoriev I.V."/>
        </authorList>
    </citation>
    <scope>NUCLEOTIDE SEQUENCE [LARGE SCALE GENOMIC DNA]</scope>
    <source>
        <strain evidence="3 4">CCMP1545</strain>
    </source>
</reference>
<sequence>MESIATMGARLAEEVSQVMAELEAGELTPRGGGRTPRSAAAAAAEAAGRGAAPPRLSFVGHSIGALIVRASLTHPSMSPFLTRLNTFLSISGPHLGYLGGVAPSAGFSVFETGLKVLRAIKGKRAESLREITFADAKKREDCYLYELAHEKRGLGLFKHVMLVSSPQDKYVPHHSARIQPPPEEGGEGGGGGGGKKRSNKATTREMARALLTPVLSKATGGGDTPGGDDDDDKITTLTRVDVHFAPPAKRTLNHVIGRKAHIDFLETDEYVKFLLWSHRDKFA</sequence>
<dbReference type="SUPFAM" id="SSF53474">
    <property type="entry name" value="alpha/beta-Hydrolases"/>
    <property type="match status" value="1"/>
</dbReference>
<dbReference type="eggNOG" id="KOG2205">
    <property type="taxonomic scope" value="Eukaryota"/>
</dbReference>
<dbReference type="InterPro" id="IPR029058">
    <property type="entry name" value="AB_hydrolase_fold"/>
</dbReference>
<dbReference type="Gene3D" id="3.40.50.1820">
    <property type="entry name" value="alpha/beta hydrolase"/>
    <property type="match status" value="1"/>
</dbReference>
<dbReference type="AlphaFoldDB" id="C1MTY3"/>
<keyword evidence="4" id="KW-1185">Reference proteome</keyword>
<name>C1MTY3_MICPC</name>
<dbReference type="OMA" id="YELAHEK"/>
<accession>C1MTY3</accession>
<evidence type="ECO:0000256" key="1">
    <source>
        <dbReference type="SAM" id="MobiDB-lite"/>
    </source>
</evidence>
<evidence type="ECO:0000259" key="2">
    <source>
        <dbReference type="Pfam" id="PF05057"/>
    </source>
</evidence>
<dbReference type="OrthoDB" id="273452at2759"/>
<proteinExistence type="predicted"/>
<dbReference type="EMBL" id="GG663740">
    <property type="protein sequence ID" value="EEH56231.1"/>
    <property type="molecule type" value="Genomic_DNA"/>
</dbReference>
<dbReference type="Pfam" id="PF05057">
    <property type="entry name" value="DUF676"/>
    <property type="match status" value="1"/>
</dbReference>
<evidence type="ECO:0000313" key="4">
    <source>
        <dbReference type="Proteomes" id="UP000001876"/>
    </source>
</evidence>
<dbReference type="InterPro" id="IPR044294">
    <property type="entry name" value="Lipase-like"/>
</dbReference>
<gene>
    <name evidence="3" type="ORF">MICPUCDRAFT_69402</name>
</gene>
<dbReference type="PANTHER" id="PTHR12482">
    <property type="entry name" value="LIPASE ROG1-RELATED-RELATED"/>
    <property type="match status" value="1"/>
</dbReference>
<dbReference type="GeneID" id="9684843"/>
<organism evidence="4">
    <name type="scientific">Micromonas pusilla (strain CCMP1545)</name>
    <name type="common">Picoplanktonic green alga</name>
    <dbReference type="NCBI Taxonomy" id="564608"/>
    <lineage>
        <taxon>Eukaryota</taxon>
        <taxon>Viridiplantae</taxon>
        <taxon>Chlorophyta</taxon>
        <taxon>Mamiellophyceae</taxon>
        <taxon>Mamiellales</taxon>
        <taxon>Mamiellaceae</taxon>
        <taxon>Micromonas</taxon>
    </lineage>
</organism>
<evidence type="ECO:0000313" key="3">
    <source>
        <dbReference type="EMBL" id="EEH56231.1"/>
    </source>
</evidence>
<feature type="region of interest" description="Disordered" evidence="1">
    <location>
        <begin position="25"/>
        <end position="46"/>
    </location>
</feature>
<dbReference type="KEGG" id="mpp:MICPUCDRAFT_69402"/>
<feature type="region of interest" description="Disordered" evidence="1">
    <location>
        <begin position="170"/>
        <end position="234"/>
    </location>
</feature>
<dbReference type="Proteomes" id="UP000001876">
    <property type="component" value="Unassembled WGS sequence"/>
</dbReference>
<dbReference type="InterPro" id="IPR007751">
    <property type="entry name" value="DUF676_lipase-like"/>
</dbReference>